<gene>
    <name evidence="2" type="ORF">CFD26_106783</name>
</gene>
<accession>A0A229XDV9</accession>
<comment type="caution">
    <text evidence="2">The sequence shown here is derived from an EMBL/GenBank/DDBJ whole genome shotgun (WGS) entry which is preliminary data.</text>
</comment>
<feature type="compositionally biased region" description="Low complexity" evidence="1">
    <location>
        <begin position="102"/>
        <end position="111"/>
    </location>
</feature>
<dbReference type="STRING" id="1245748.A0A229XDV9"/>
<feature type="compositionally biased region" description="Basic and acidic residues" evidence="1">
    <location>
        <begin position="136"/>
        <end position="146"/>
    </location>
</feature>
<protein>
    <submittedName>
        <fullName evidence="2">Uncharacterized protein</fullName>
    </submittedName>
</protein>
<evidence type="ECO:0000313" key="3">
    <source>
        <dbReference type="Proteomes" id="UP000215289"/>
    </source>
</evidence>
<keyword evidence="3" id="KW-1185">Reference proteome</keyword>
<name>A0A229XDV9_9EURO</name>
<proteinExistence type="predicted"/>
<organism evidence="2 3">
    <name type="scientific">Aspergillus turcosus</name>
    <dbReference type="NCBI Taxonomy" id="1245748"/>
    <lineage>
        <taxon>Eukaryota</taxon>
        <taxon>Fungi</taxon>
        <taxon>Dikarya</taxon>
        <taxon>Ascomycota</taxon>
        <taxon>Pezizomycotina</taxon>
        <taxon>Eurotiomycetes</taxon>
        <taxon>Eurotiomycetidae</taxon>
        <taxon>Eurotiales</taxon>
        <taxon>Aspergillaceae</taxon>
        <taxon>Aspergillus</taxon>
        <taxon>Aspergillus subgen. Fumigati</taxon>
    </lineage>
</organism>
<dbReference type="Proteomes" id="UP000215289">
    <property type="component" value="Unassembled WGS sequence"/>
</dbReference>
<evidence type="ECO:0000256" key="1">
    <source>
        <dbReference type="SAM" id="MobiDB-lite"/>
    </source>
</evidence>
<sequence>MFQCPNCRAYTDLSAEVDVDDSNDSNDVDTSKENDDMPEPPQTSSGSQEPSAESGPAAAPTQEQDRTESNPQRSDVPVEEGLADNIENMRLQDDSPSEAEAGEAAGSPEPAVSNITSAPTAGSDASFLPSQPVAIRRSDTPFRSESSDDNPLTPRNDSGPLAFDGRAGMP</sequence>
<dbReference type="AlphaFoldDB" id="A0A229XDV9"/>
<feature type="compositionally biased region" description="Low complexity" evidence="1">
    <location>
        <begin position="49"/>
        <end position="60"/>
    </location>
</feature>
<evidence type="ECO:0000313" key="2">
    <source>
        <dbReference type="EMBL" id="RLL97830.1"/>
    </source>
</evidence>
<feature type="region of interest" description="Disordered" evidence="1">
    <location>
        <begin position="1"/>
        <end position="170"/>
    </location>
</feature>
<dbReference type="EMBL" id="NIDN02000067">
    <property type="protein sequence ID" value="RLL97830.1"/>
    <property type="molecule type" value="Genomic_DNA"/>
</dbReference>
<dbReference type="OrthoDB" id="4524378at2759"/>
<feature type="compositionally biased region" description="Polar residues" evidence="1">
    <location>
        <begin position="147"/>
        <end position="156"/>
    </location>
</feature>
<feature type="compositionally biased region" description="Acidic residues" evidence="1">
    <location>
        <begin position="15"/>
        <end position="27"/>
    </location>
</feature>
<reference evidence="2 3" key="1">
    <citation type="submission" date="2018-08" db="EMBL/GenBank/DDBJ databases">
        <title>Draft genome sequences of two Aspergillus turcosus clinical strains isolated from bronchoalveolar lavage fluid: one azole-susceptible and the other azole-resistant.</title>
        <authorList>
            <person name="Parent-Michaud M."/>
            <person name="Dufresne P.J."/>
            <person name="Fournier E."/>
            <person name="Martineau C."/>
            <person name="Moreira S."/>
            <person name="Perkins V."/>
            <person name="De Repentigny L."/>
            <person name="Dufresne S.F."/>
        </authorList>
    </citation>
    <scope>NUCLEOTIDE SEQUENCE [LARGE SCALE GENOMIC DNA]</scope>
    <source>
        <strain evidence="2">HMR AF 1038</strain>
    </source>
</reference>